<dbReference type="GO" id="GO:0005737">
    <property type="term" value="C:cytoplasm"/>
    <property type="evidence" value="ECO:0007669"/>
    <property type="project" value="UniProtKB-SubCell"/>
</dbReference>
<evidence type="ECO:0000259" key="9">
    <source>
        <dbReference type="Pfam" id="PF00889"/>
    </source>
</evidence>
<dbReference type="OrthoDB" id="9808348at2"/>
<feature type="region of interest" description="Involved in Mg(2+) ion dislocation from EF-Tu" evidence="8">
    <location>
        <begin position="85"/>
        <end position="88"/>
    </location>
</feature>
<keyword evidence="6 8" id="KW-0648">Protein biosynthesis</keyword>
<dbReference type="Gene3D" id="3.30.479.20">
    <property type="entry name" value="Elongation factor Ts, dimerisation domain"/>
    <property type="match status" value="2"/>
</dbReference>
<dbReference type="Gene3D" id="1.10.8.10">
    <property type="entry name" value="DNA helicase RuvA subunit, C-terminal domain"/>
    <property type="match status" value="1"/>
</dbReference>
<reference evidence="10 11" key="1">
    <citation type="submission" date="2019-04" db="EMBL/GenBank/DDBJ databases">
        <title>Lacinutrix sp. nov., isolated from marine water.</title>
        <authorList>
            <person name="Kim W."/>
        </authorList>
    </citation>
    <scope>NUCLEOTIDE SEQUENCE [LARGE SCALE GENOMIC DNA]</scope>
    <source>
        <strain evidence="10 11">CAU 1491</strain>
    </source>
</reference>
<evidence type="ECO:0000256" key="1">
    <source>
        <dbReference type="ARBA" id="ARBA00004496"/>
    </source>
</evidence>
<feature type="domain" description="Translation elongation factor EFTs/EF1B dimerisation" evidence="9">
    <location>
        <begin position="232"/>
        <end position="324"/>
    </location>
</feature>
<dbReference type="InterPro" id="IPR009060">
    <property type="entry name" value="UBA-like_sf"/>
</dbReference>
<dbReference type="NCBIfam" id="TIGR00116">
    <property type="entry name" value="tsf"/>
    <property type="match status" value="1"/>
</dbReference>
<dbReference type="InterPro" id="IPR018101">
    <property type="entry name" value="Transl_elong_Ts_CS"/>
</dbReference>
<sequence>MDNTVKISAADVKKLREATGAGMMDCKKALVEAEGNFDKAIEVLRKKGQKVAAKRADRESSEGVAITKINDDNTAGVAIVLACETDFVAKNDSYKALAEEFVNIAINHSNKEDFLAADFGGMTVAEKLIEQTGVIGEKIDITAFERIEAPYVGAYTHIGKIAALVGLNNAIDKADVLTKDLAMQVASMGATTLSYKDFDPAFVASETEARIAVIEKDNEELARLGKTLKNVPKYISMAQLTPEVLAQAEEDAKAELKAEGKPEQIWDRILPGKMDRFVSDNTTLDKEQCLLDQDFIKDEKKTVDAYVKSYGNVAVTEFKRVSLG</sequence>
<dbReference type="GO" id="GO:0003746">
    <property type="term" value="F:translation elongation factor activity"/>
    <property type="evidence" value="ECO:0007669"/>
    <property type="project" value="UniProtKB-UniRule"/>
</dbReference>
<comment type="subcellular location">
    <subcellularLocation>
        <location evidence="1 8">Cytoplasm</location>
    </subcellularLocation>
</comment>
<dbReference type="Pfam" id="PF00889">
    <property type="entry name" value="EF_TS"/>
    <property type="match status" value="2"/>
</dbReference>
<dbReference type="AlphaFoldDB" id="A0A4U0ES84"/>
<keyword evidence="5 8" id="KW-0251">Elongation factor</keyword>
<evidence type="ECO:0000256" key="6">
    <source>
        <dbReference type="ARBA" id="ARBA00022917"/>
    </source>
</evidence>
<protein>
    <recommendedName>
        <fullName evidence="3 8">Elongation factor Ts</fullName>
        <shortName evidence="8">EF-Ts</shortName>
    </recommendedName>
</protein>
<accession>A0A4U0ES84</accession>
<dbReference type="CDD" id="cd14275">
    <property type="entry name" value="UBA_EF-Ts"/>
    <property type="match status" value="1"/>
</dbReference>
<evidence type="ECO:0000313" key="10">
    <source>
        <dbReference type="EMBL" id="TJY34593.1"/>
    </source>
</evidence>
<dbReference type="Proteomes" id="UP000307657">
    <property type="component" value="Unassembled WGS sequence"/>
</dbReference>
<dbReference type="SUPFAM" id="SSF46934">
    <property type="entry name" value="UBA-like"/>
    <property type="match status" value="1"/>
</dbReference>
<evidence type="ECO:0000256" key="4">
    <source>
        <dbReference type="ARBA" id="ARBA00022490"/>
    </source>
</evidence>
<dbReference type="HAMAP" id="MF_00050">
    <property type="entry name" value="EF_Ts"/>
    <property type="match status" value="1"/>
</dbReference>
<evidence type="ECO:0000256" key="8">
    <source>
        <dbReference type="HAMAP-Rule" id="MF_00050"/>
    </source>
</evidence>
<dbReference type="PANTHER" id="PTHR11741">
    <property type="entry name" value="ELONGATION FACTOR TS"/>
    <property type="match status" value="1"/>
</dbReference>
<dbReference type="PROSITE" id="PS01126">
    <property type="entry name" value="EF_TS_1"/>
    <property type="match status" value="1"/>
</dbReference>
<evidence type="ECO:0000256" key="5">
    <source>
        <dbReference type="ARBA" id="ARBA00022768"/>
    </source>
</evidence>
<dbReference type="PANTHER" id="PTHR11741:SF0">
    <property type="entry name" value="ELONGATION FACTOR TS, MITOCHONDRIAL"/>
    <property type="match status" value="1"/>
</dbReference>
<dbReference type="SUPFAM" id="SSF54713">
    <property type="entry name" value="Elongation factor Ts (EF-Ts), dimerisation domain"/>
    <property type="match status" value="2"/>
</dbReference>
<comment type="caution">
    <text evidence="10">The sequence shown here is derived from an EMBL/GenBank/DDBJ whole genome shotgun (WGS) entry which is preliminary data.</text>
</comment>
<gene>
    <name evidence="8" type="primary">tsf</name>
    <name evidence="10" type="ORF">E5167_09775</name>
</gene>
<name>A0A4U0ES84_9FLAO</name>
<organism evidence="10 11">
    <name type="scientific">Pontimicrobium aquaticum</name>
    <dbReference type="NCBI Taxonomy" id="2565367"/>
    <lineage>
        <taxon>Bacteria</taxon>
        <taxon>Pseudomonadati</taxon>
        <taxon>Bacteroidota</taxon>
        <taxon>Flavobacteriia</taxon>
        <taxon>Flavobacteriales</taxon>
        <taxon>Flavobacteriaceae</taxon>
        <taxon>Pontimicrobium</taxon>
    </lineage>
</organism>
<dbReference type="RefSeq" id="WP_136843561.1">
    <property type="nucleotide sequence ID" value="NZ_SUPL01000005.1"/>
</dbReference>
<dbReference type="FunFam" id="1.10.8.10:FF:000001">
    <property type="entry name" value="Elongation factor Ts"/>
    <property type="match status" value="1"/>
</dbReference>
<dbReference type="InterPro" id="IPR014039">
    <property type="entry name" value="Transl_elong_EFTs/EF1B_dimer"/>
</dbReference>
<keyword evidence="11" id="KW-1185">Reference proteome</keyword>
<dbReference type="InterPro" id="IPR036402">
    <property type="entry name" value="EF-Ts_dimer_sf"/>
</dbReference>
<comment type="function">
    <text evidence="7 8">Associates with the EF-Tu.GDP complex and induces the exchange of GDP to GTP. It remains bound to the aminoacyl-tRNA.EF-Tu.GTP complex up to the GTP hydrolysis stage on the ribosome.</text>
</comment>
<evidence type="ECO:0000313" key="11">
    <source>
        <dbReference type="Proteomes" id="UP000307657"/>
    </source>
</evidence>
<evidence type="ECO:0000256" key="7">
    <source>
        <dbReference type="ARBA" id="ARBA00025453"/>
    </source>
</evidence>
<dbReference type="FunFam" id="1.10.286.20:FF:000004">
    <property type="entry name" value="Elongation factor Ts"/>
    <property type="match status" value="1"/>
</dbReference>
<evidence type="ECO:0000256" key="3">
    <source>
        <dbReference type="ARBA" id="ARBA00016956"/>
    </source>
</evidence>
<feature type="domain" description="Translation elongation factor EFTs/EF1B dimerisation" evidence="9">
    <location>
        <begin position="77"/>
        <end position="214"/>
    </location>
</feature>
<dbReference type="InterPro" id="IPR001816">
    <property type="entry name" value="Transl_elong_EFTs/EF1B"/>
</dbReference>
<comment type="similarity">
    <text evidence="2 8">Belongs to the EF-Ts family.</text>
</comment>
<proteinExistence type="inferred from homology"/>
<dbReference type="EMBL" id="SUPL01000005">
    <property type="protein sequence ID" value="TJY34593.1"/>
    <property type="molecule type" value="Genomic_DNA"/>
</dbReference>
<keyword evidence="4 8" id="KW-0963">Cytoplasm</keyword>
<evidence type="ECO:0000256" key="2">
    <source>
        <dbReference type="ARBA" id="ARBA00005532"/>
    </source>
</evidence>
<dbReference type="Gene3D" id="1.10.286.20">
    <property type="match status" value="1"/>
</dbReference>